<sequence length="197" mass="23040">MFKQESIEGHPDLKIHIYEVTEDLSQLNNWFESCMEDIEWTEGTIKIFGKERKIPRLQAWYADQNINYSYSGKKLVRNNWNNVLKEIKSKVELITSVKFNSVLGNLYRNGSDSMGLHSDDEKELGSEPVIASFSLGEERDISFKHKIKEIKFSIPQENGKLIVMSGPTQQYWKHEVKKTKKFKKPRINLTFRNIITP</sequence>
<evidence type="ECO:0000256" key="3">
    <source>
        <dbReference type="ARBA" id="ARBA00022763"/>
    </source>
</evidence>
<dbReference type="GO" id="GO:0016787">
    <property type="term" value="F:hydrolase activity"/>
    <property type="evidence" value="ECO:0007669"/>
    <property type="project" value="UniProtKB-ARBA"/>
</dbReference>
<dbReference type="GO" id="GO:0032451">
    <property type="term" value="F:demethylase activity"/>
    <property type="evidence" value="ECO:0007669"/>
    <property type="project" value="UniProtKB-ARBA"/>
</dbReference>
<dbReference type="PANTHER" id="PTHR31212">
    <property type="entry name" value="ALPHA-KETOGLUTARATE-DEPENDENT DIOXYGENASE ALKB HOMOLOG 3"/>
    <property type="match status" value="1"/>
</dbReference>
<evidence type="ECO:0000256" key="6">
    <source>
        <dbReference type="ARBA" id="ARBA00023002"/>
    </source>
</evidence>
<dbReference type="InterPro" id="IPR027450">
    <property type="entry name" value="AlkB-like"/>
</dbReference>
<evidence type="ECO:0000313" key="11">
    <source>
        <dbReference type="Proteomes" id="UP000315782"/>
    </source>
</evidence>
<dbReference type="GO" id="GO:0006307">
    <property type="term" value="P:DNA alkylation repair"/>
    <property type="evidence" value="ECO:0007669"/>
    <property type="project" value="InterPro"/>
</dbReference>
<keyword evidence="4" id="KW-0460">Magnesium</keyword>
<dbReference type="EMBL" id="SHBI01000025">
    <property type="protein sequence ID" value="RZO20006.1"/>
    <property type="molecule type" value="Genomic_DNA"/>
</dbReference>
<dbReference type="PANTHER" id="PTHR31212:SF4">
    <property type="entry name" value="ALPHA-KETOGLUTARATE-DEPENDENT DIOXYGENASE ALKB HOMOLOG 3"/>
    <property type="match status" value="1"/>
</dbReference>
<dbReference type="GO" id="GO:0016705">
    <property type="term" value="F:oxidoreductase activity, acting on paired donors, with incorporation or reduction of molecular oxygen"/>
    <property type="evidence" value="ECO:0007669"/>
    <property type="project" value="UniProtKB-ARBA"/>
</dbReference>
<dbReference type="InterPro" id="IPR037151">
    <property type="entry name" value="AlkB-like_sf"/>
</dbReference>
<evidence type="ECO:0000256" key="5">
    <source>
        <dbReference type="ARBA" id="ARBA00022964"/>
    </source>
</evidence>
<accession>A0A520MFJ8</accession>
<proteinExistence type="predicted"/>
<evidence type="ECO:0000256" key="7">
    <source>
        <dbReference type="ARBA" id="ARBA00023004"/>
    </source>
</evidence>
<gene>
    <name evidence="10" type="ORF">EVA96_03270</name>
</gene>
<dbReference type="InterPro" id="IPR032854">
    <property type="entry name" value="ALKBH3"/>
</dbReference>
<keyword evidence="2" id="KW-0479">Metal-binding</keyword>
<evidence type="ECO:0000256" key="2">
    <source>
        <dbReference type="ARBA" id="ARBA00022723"/>
    </source>
</evidence>
<name>A0A520MFJ8_9GAMM</name>
<dbReference type="PROSITE" id="PS51471">
    <property type="entry name" value="FE2OG_OXY"/>
    <property type="match status" value="1"/>
</dbReference>
<keyword evidence="6" id="KW-0560">Oxidoreductase</keyword>
<comment type="caution">
    <text evidence="10">The sequence shown here is derived from an EMBL/GenBank/DDBJ whole genome shotgun (WGS) entry which is preliminary data.</text>
</comment>
<comment type="cofactor">
    <cofactor evidence="1">
        <name>Fe(2+)</name>
        <dbReference type="ChEBI" id="CHEBI:29033"/>
    </cofactor>
</comment>
<dbReference type="InterPro" id="IPR005123">
    <property type="entry name" value="Oxoglu/Fe-dep_dioxygenase_dom"/>
</dbReference>
<keyword evidence="8" id="KW-0234">DNA repair</keyword>
<evidence type="ECO:0000313" key="10">
    <source>
        <dbReference type="EMBL" id="RZO20006.1"/>
    </source>
</evidence>
<dbReference type="GO" id="GO:0051213">
    <property type="term" value="F:dioxygenase activity"/>
    <property type="evidence" value="ECO:0007669"/>
    <property type="project" value="UniProtKB-KW"/>
</dbReference>
<dbReference type="Proteomes" id="UP000315782">
    <property type="component" value="Unassembled WGS sequence"/>
</dbReference>
<evidence type="ECO:0000256" key="4">
    <source>
        <dbReference type="ARBA" id="ARBA00022842"/>
    </source>
</evidence>
<evidence type="ECO:0000256" key="1">
    <source>
        <dbReference type="ARBA" id="ARBA00001954"/>
    </source>
</evidence>
<evidence type="ECO:0000259" key="9">
    <source>
        <dbReference type="PROSITE" id="PS51471"/>
    </source>
</evidence>
<dbReference type="SUPFAM" id="SSF51197">
    <property type="entry name" value="Clavaminate synthase-like"/>
    <property type="match status" value="1"/>
</dbReference>
<organism evidence="10 11">
    <name type="scientific">SAR86 cluster bacterium</name>
    <dbReference type="NCBI Taxonomy" id="2030880"/>
    <lineage>
        <taxon>Bacteria</taxon>
        <taxon>Pseudomonadati</taxon>
        <taxon>Pseudomonadota</taxon>
        <taxon>Gammaproteobacteria</taxon>
        <taxon>SAR86 cluster</taxon>
    </lineage>
</organism>
<dbReference type="FunFam" id="2.60.120.590:FF:000004">
    <property type="entry name" value="DNA oxidative demethylase ALKBH2"/>
    <property type="match status" value="1"/>
</dbReference>
<reference evidence="10 11" key="1">
    <citation type="submission" date="2019-02" db="EMBL/GenBank/DDBJ databases">
        <title>Prokaryotic population dynamics and viral predation in marine succession experiment using metagenomics: the confinement effect.</title>
        <authorList>
            <person name="Haro-Moreno J.M."/>
            <person name="Rodriguez-Valera F."/>
            <person name="Lopez-Perez M."/>
        </authorList>
    </citation>
    <scope>NUCLEOTIDE SEQUENCE [LARGE SCALE GENOMIC DNA]</scope>
    <source>
        <strain evidence="10">MED-G163</strain>
    </source>
</reference>
<keyword evidence="5 10" id="KW-0223">Dioxygenase</keyword>
<dbReference type="Gene3D" id="2.60.120.590">
    <property type="entry name" value="Alpha-ketoglutarate-dependent dioxygenase AlkB-like"/>
    <property type="match status" value="1"/>
</dbReference>
<dbReference type="GO" id="GO:0140097">
    <property type="term" value="F:catalytic activity, acting on DNA"/>
    <property type="evidence" value="ECO:0007669"/>
    <property type="project" value="UniProtKB-ARBA"/>
</dbReference>
<dbReference type="AlphaFoldDB" id="A0A520MFJ8"/>
<dbReference type="Pfam" id="PF13532">
    <property type="entry name" value="2OG-FeII_Oxy_2"/>
    <property type="match status" value="1"/>
</dbReference>
<protein>
    <submittedName>
        <fullName evidence="10">Alpha-ketoglutarate-dependent dioxygenase AlkB</fullName>
    </submittedName>
</protein>
<feature type="domain" description="Fe2OG dioxygenase" evidence="9">
    <location>
        <begin position="98"/>
        <end position="195"/>
    </location>
</feature>
<keyword evidence="7" id="KW-0408">Iron</keyword>
<evidence type="ECO:0000256" key="8">
    <source>
        <dbReference type="ARBA" id="ARBA00023204"/>
    </source>
</evidence>
<dbReference type="GO" id="GO:0046872">
    <property type="term" value="F:metal ion binding"/>
    <property type="evidence" value="ECO:0007669"/>
    <property type="project" value="UniProtKB-KW"/>
</dbReference>
<keyword evidence="3" id="KW-0227">DNA damage</keyword>